<evidence type="ECO:0000256" key="1">
    <source>
        <dbReference type="SAM" id="Coils"/>
    </source>
</evidence>
<dbReference type="EMBL" id="CAJOBR010056627">
    <property type="protein sequence ID" value="CAF5063100.1"/>
    <property type="molecule type" value="Genomic_DNA"/>
</dbReference>
<protein>
    <submittedName>
        <fullName evidence="2">Uncharacterized protein</fullName>
    </submittedName>
</protein>
<sequence>MKEINEKQYEIYVEKYINKINEKLEELQQQKNTLKEDSRRWMTDIIEDKLNEFIETYRLLPSRMKSD</sequence>
<organism evidence="2 3">
    <name type="scientific">Rotaria socialis</name>
    <dbReference type="NCBI Taxonomy" id="392032"/>
    <lineage>
        <taxon>Eukaryota</taxon>
        <taxon>Metazoa</taxon>
        <taxon>Spiralia</taxon>
        <taxon>Gnathifera</taxon>
        <taxon>Rotifera</taxon>
        <taxon>Eurotatoria</taxon>
        <taxon>Bdelloidea</taxon>
        <taxon>Philodinida</taxon>
        <taxon>Philodinidae</taxon>
        <taxon>Rotaria</taxon>
    </lineage>
</organism>
<proteinExistence type="predicted"/>
<feature type="non-terminal residue" evidence="2">
    <location>
        <position position="67"/>
    </location>
</feature>
<gene>
    <name evidence="2" type="ORF">QYT958_LOCUS42787</name>
</gene>
<evidence type="ECO:0000313" key="2">
    <source>
        <dbReference type="EMBL" id="CAF5063100.1"/>
    </source>
</evidence>
<keyword evidence="1" id="KW-0175">Coiled coil</keyword>
<dbReference type="AlphaFoldDB" id="A0A822D8Q1"/>
<accession>A0A822D8Q1</accession>
<feature type="coiled-coil region" evidence="1">
    <location>
        <begin position="13"/>
        <end position="44"/>
    </location>
</feature>
<evidence type="ECO:0000313" key="3">
    <source>
        <dbReference type="Proteomes" id="UP000663848"/>
    </source>
</evidence>
<name>A0A822D8Q1_9BILA</name>
<dbReference type="Proteomes" id="UP000663848">
    <property type="component" value="Unassembled WGS sequence"/>
</dbReference>
<reference evidence="2" key="1">
    <citation type="submission" date="2021-02" db="EMBL/GenBank/DDBJ databases">
        <authorList>
            <person name="Nowell W R."/>
        </authorList>
    </citation>
    <scope>NUCLEOTIDE SEQUENCE</scope>
</reference>
<comment type="caution">
    <text evidence="2">The sequence shown here is derived from an EMBL/GenBank/DDBJ whole genome shotgun (WGS) entry which is preliminary data.</text>
</comment>